<dbReference type="Gene3D" id="2.130.10.10">
    <property type="entry name" value="YVTN repeat-like/Quinoprotein amine dehydrogenase"/>
    <property type="match status" value="1"/>
</dbReference>
<feature type="domain" description="Choice-of-anchor I" evidence="2">
    <location>
        <begin position="641"/>
        <end position="1146"/>
    </location>
</feature>
<dbReference type="PANTHER" id="PTHR46928">
    <property type="entry name" value="MESENCHYME-SPECIFIC CELL SURFACE GLYCOPROTEIN"/>
    <property type="match status" value="1"/>
</dbReference>
<feature type="domain" description="Choice-of-anchor I" evidence="2">
    <location>
        <begin position="53"/>
        <end position="557"/>
    </location>
</feature>
<dbReference type="Pfam" id="PF22494">
    <property type="entry name" value="choice_anch_I"/>
    <property type="match status" value="2"/>
</dbReference>
<protein>
    <recommendedName>
        <fullName evidence="2">Choice-of-anchor I domain-containing protein</fullName>
    </recommendedName>
</protein>
<name>A0A8W8K7L4_MAGGI</name>
<evidence type="ECO:0000259" key="2">
    <source>
        <dbReference type="Pfam" id="PF22494"/>
    </source>
</evidence>
<keyword evidence="1" id="KW-0732">Signal</keyword>
<dbReference type="InterPro" id="IPR052956">
    <property type="entry name" value="Mesenchyme-surface_protein"/>
</dbReference>
<proteinExistence type="predicted"/>
<sequence>MRVPILLVFFPCLIFVKAQVPPPNVHLEKISTLYVPSRYNSHDYPEFKLGRHAAEQLAYDPAQKILYVTGEERLNVVDLSNPSDPIMLYRKQFVKMDPTDVEYCGNHVFVSVANDEKPEDGKVLVFRKYNRRHNTMPIVLEVVVGPSPNMLLPTINCQKVLVALEGEAFARGGNLIDPEGAIGLLKFPSSYISDTTYSYKVLDFRSFNDKYPILARSGVRYVYKENGNTLAQDLEPEHITFSADEKKAYISLQENNAIAEVDMVLETITDLRGLGFKDWTKYKLDPSDEDGGINIYPYPIYGMYQPDAIRTVTIGGREYIVTADEGDSKDYSGLKLTTSGFDETKRVRDITLANNSEVLQWARKRKIPSIQHDALLGKLSVSTQEGRLRDGTYDKLYSYGGRGFSVLRSDTMERIYDSGSIVEESHAMQYPKLFNSYAKSSVNITDTQDSRSDSKGPECESLAVAYSGTRVIVFVGCERPGTISIYSFNSNMTEGTLESIYSGAKTVLGTWGEAFDGGLLTDMDTDDIKYLPPFQSPTGQPLLVVTGSDTGTVSLFHVRGLDNRFQSNLFKAHLSQNQPLNLQQKPVQQAPVKVVKERNFFILFIAYVGCKAINLKKISTLYVPSSYSDTGTPLFSPKAKSSEQLAYDTQSKFVYVVGSSKLNVIDINDVENPQIIYHKMMGDFDPTDVEFCGDHVFVTLDDNQERERGRVVVFTKFDPKKKTMDTVLNVTVGPLPDMVQPSSDCRTVLIALEGKAFARNGELVDPEGGVGLLKFHDLSISAANYSYKRLDFTRYNDRWNSLSKTGVRFIYKEQNNKFSQDLEPEYISFSKDERKAYICLQENNAIAVVDLGTENITAIHGLGFKNWRNSKLDASDKDGGINIRPLPVYGMYQPDAIQVIKVNGEEYLVTSNEGGGKDYSDYKLNATGFSEEIRARDVSISENSEINQWMLQNNISNILDNSVLGRLVITTETGRLPDGSFDKLYTFGGRGFSIWKADTMALVYDSGSDVEDTHAQARPDLFNAQLKAGKKIKNTIDYRSDNKGPESESLAIGHDGDKILIFVGHERPGSISVYSVNGDISSPKFESVFWDIPNSEQTWTEAFEQRSISVIDPEDLKYISAKESPNGRPLLLVAGSVSGTLSILEVIGFNMVSATGAV</sequence>
<evidence type="ECO:0000256" key="1">
    <source>
        <dbReference type="SAM" id="SignalP"/>
    </source>
</evidence>
<reference evidence="3" key="1">
    <citation type="submission" date="2022-08" db="UniProtKB">
        <authorList>
            <consortium name="EnsemblMetazoa"/>
        </authorList>
    </citation>
    <scope>IDENTIFICATION</scope>
    <source>
        <strain evidence="3">05x7-T-G4-1.051#20</strain>
    </source>
</reference>
<dbReference type="PANTHER" id="PTHR46928:SF1">
    <property type="entry name" value="MESENCHYME-SPECIFIC CELL SURFACE GLYCOPROTEIN"/>
    <property type="match status" value="1"/>
</dbReference>
<feature type="signal peptide" evidence="1">
    <location>
        <begin position="1"/>
        <end position="18"/>
    </location>
</feature>
<dbReference type="AlphaFoldDB" id="A0A8W8K7L4"/>
<dbReference type="InterPro" id="IPR055188">
    <property type="entry name" value="Choice_anch_I"/>
</dbReference>
<feature type="chain" id="PRO_5036454676" description="Choice-of-anchor I domain-containing protein" evidence="1">
    <location>
        <begin position="19"/>
        <end position="1158"/>
    </location>
</feature>
<keyword evidence="4" id="KW-1185">Reference proteome</keyword>
<dbReference type="SUPFAM" id="SSF75011">
    <property type="entry name" value="3-carboxy-cis,cis-mucoante lactonizing enzyme"/>
    <property type="match status" value="1"/>
</dbReference>
<dbReference type="InterPro" id="IPR011044">
    <property type="entry name" value="Quino_amine_DH_bsu"/>
</dbReference>
<dbReference type="SUPFAM" id="SSF50969">
    <property type="entry name" value="YVTN repeat-like/Quinoprotein amine dehydrogenase"/>
    <property type="match status" value="3"/>
</dbReference>
<dbReference type="Proteomes" id="UP000005408">
    <property type="component" value="Unassembled WGS sequence"/>
</dbReference>
<dbReference type="NCBIfam" id="NF038117">
    <property type="entry name" value="choice_anch_I"/>
    <property type="match status" value="2"/>
</dbReference>
<evidence type="ECO:0000313" key="3">
    <source>
        <dbReference type="EnsemblMetazoa" id="G22309.2:cds"/>
    </source>
</evidence>
<accession>A0A8W8K7L4</accession>
<evidence type="ECO:0000313" key="4">
    <source>
        <dbReference type="Proteomes" id="UP000005408"/>
    </source>
</evidence>
<dbReference type="InterPro" id="IPR015943">
    <property type="entry name" value="WD40/YVTN_repeat-like_dom_sf"/>
</dbReference>
<dbReference type="EnsemblMetazoa" id="G22309.2">
    <property type="protein sequence ID" value="G22309.2:cds"/>
    <property type="gene ID" value="G22309"/>
</dbReference>
<organism evidence="3 4">
    <name type="scientific">Magallana gigas</name>
    <name type="common">Pacific oyster</name>
    <name type="synonym">Crassostrea gigas</name>
    <dbReference type="NCBI Taxonomy" id="29159"/>
    <lineage>
        <taxon>Eukaryota</taxon>
        <taxon>Metazoa</taxon>
        <taxon>Spiralia</taxon>
        <taxon>Lophotrochozoa</taxon>
        <taxon>Mollusca</taxon>
        <taxon>Bivalvia</taxon>
        <taxon>Autobranchia</taxon>
        <taxon>Pteriomorphia</taxon>
        <taxon>Ostreida</taxon>
        <taxon>Ostreoidea</taxon>
        <taxon>Ostreidae</taxon>
        <taxon>Magallana</taxon>
    </lineage>
</organism>